<evidence type="ECO:0000256" key="1">
    <source>
        <dbReference type="SAM" id="MobiDB-lite"/>
    </source>
</evidence>
<evidence type="ECO:0000313" key="3">
    <source>
        <dbReference type="EMBL" id="BAD15709.1"/>
    </source>
</evidence>
<dbReference type="InterPro" id="IPR008552">
    <property type="entry name" value="DUF834"/>
</dbReference>
<sequence>MGYSPAREEKQAPAAGLPGETADGVAHKLANPAASSARCGDGSSGGGVRPELGGERRKAG</sequence>
<evidence type="ECO:0000313" key="4">
    <source>
        <dbReference type="Proteomes" id="UP000000763"/>
    </source>
</evidence>
<evidence type="ECO:0000259" key="2">
    <source>
        <dbReference type="Pfam" id="PF05754"/>
    </source>
</evidence>
<proteinExistence type="predicted"/>
<dbReference type="EMBL" id="AP004798">
    <property type="protein sequence ID" value="BAD15709.1"/>
    <property type="molecule type" value="Genomic_DNA"/>
</dbReference>
<dbReference type="Proteomes" id="UP000000763">
    <property type="component" value="Chromosome 2"/>
</dbReference>
<feature type="compositionally biased region" description="Basic and acidic residues" evidence="1">
    <location>
        <begin position="1"/>
        <end position="11"/>
    </location>
</feature>
<accession>Q6Z852</accession>
<protein>
    <recommendedName>
        <fullName evidence="2">DUF834 domain-containing protein</fullName>
    </recommendedName>
</protein>
<reference evidence="4" key="1">
    <citation type="journal article" date="2005" name="Nature">
        <title>The map-based sequence of the rice genome.</title>
        <authorList>
            <consortium name="International rice genome sequencing project (IRGSP)"/>
            <person name="Matsumoto T."/>
            <person name="Wu J."/>
            <person name="Kanamori H."/>
            <person name="Katayose Y."/>
            <person name="Fujisawa M."/>
            <person name="Namiki N."/>
            <person name="Mizuno H."/>
            <person name="Yamamoto K."/>
            <person name="Antonio B.A."/>
            <person name="Baba T."/>
            <person name="Sakata K."/>
            <person name="Nagamura Y."/>
            <person name="Aoki H."/>
            <person name="Arikawa K."/>
            <person name="Arita K."/>
            <person name="Bito T."/>
            <person name="Chiden Y."/>
            <person name="Fujitsuka N."/>
            <person name="Fukunaka R."/>
            <person name="Hamada M."/>
            <person name="Harada C."/>
            <person name="Hayashi A."/>
            <person name="Hijishita S."/>
            <person name="Honda M."/>
            <person name="Hosokawa S."/>
            <person name="Ichikawa Y."/>
            <person name="Idonuma A."/>
            <person name="Iijima M."/>
            <person name="Ikeda M."/>
            <person name="Ikeno M."/>
            <person name="Ito K."/>
            <person name="Ito S."/>
            <person name="Ito T."/>
            <person name="Ito Y."/>
            <person name="Ito Y."/>
            <person name="Iwabuchi A."/>
            <person name="Kamiya K."/>
            <person name="Karasawa W."/>
            <person name="Kurita K."/>
            <person name="Katagiri S."/>
            <person name="Kikuta A."/>
            <person name="Kobayashi H."/>
            <person name="Kobayashi N."/>
            <person name="Machita K."/>
            <person name="Maehara T."/>
            <person name="Masukawa M."/>
            <person name="Mizubayashi T."/>
            <person name="Mukai Y."/>
            <person name="Nagasaki H."/>
            <person name="Nagata Y."/>
            <person name="Naito S."/>
            <person name="Nakashima M."/>
            <person name="Nakama Y."/>
            <person name="Nakamichi Y."/>
            <person name="Nakamura M."/>
            <person name="Meguro A."/>
            <person name="Negishi M."/>
            <person name="Ohta I."/>
            <person name="Ohta T."/>
            <person name="Okamoto M."/>
            <person name="Ono N."/>
            <person name="Saji S."/>
            <person name="Sakaguchi M."/>
            <person name="Sakai K."/>
            <person name="Shibata M."/>
            <person name="Shimokawa T."/>
            <person name="Song J."/>
            <person name="Takazaki Y."/>
            <person name="Terasawa K."/>
            <person name="Tsugane M."/>
            <person name="Tsuji K."/>
            <person name="Ueda S."/>
            <person name="Waki K."/>
            <person name="Yamagata H."/>
            <person name="Yamamoto M."/>
            <person name="Yamamoto S."/>
            <person name="Yamane H."/>
            <person name="Yoshiki S."/>
            <person name="Yoshihara R."/>
            <person name="Yukawa K."/>
            <person name="Zhong H."/>
            <person name="Yano M."/>
            <person name="Yuan Q."/>
            <person name="Ouyang S."/>
            <person name="Liu J."/>
            <person name="Jones K.M."/>
            <person name="Gansberger K."/>
            <person name="Moffat K."/>
            <person name="Hill J."/>
            <person name="Bera J."/>
            <person name="Fadrosh D."/>
            <person name="Jin S."/>
            <person name="Johri S."/>
            <person name="Kim M."/>
            <person name="Overton L."/>
            <person name="Reardon M."/>
            <person name="Tsitrin T."/>
            <person name="Vuong H."/>
            <person name="Weaver B."/>
            <person name="Ciecko A."/>
            <person name="Tallon L."/>
            <person name="Jackson J."/>
            <person name="Pai G."/>
            <person name="Aken S.V."/>
            <person name="Utterback T."/>
            <person name="Reidmuller S."/>
            <person name="Feldblyum T."/>
            <person name="Hsiao J."/>
            <person name="Zismann V."/>
            <person name="Iobst S."/>
            <person name="de Vazeille A.R."/>
            <person name="Buell C.R."/>
            <person name="Ying K."/>
            <person name="Li Y."/>
            <person name="Lu T."/>
            <person name="Huang Y."/>
            <person name="Zhao Q."/>
            <person name="Feng Q."/>
            <person name="Zhang L."/>
            <person name="Zhu J."/>
            <person name="Weng Q."/>
            <person name="Mu J."/>
            <person name="Lu Y."/>
            <person name="Fan D."/>
            <person name="Liu Y."/>
            <person name="Guan J."/>
            <person name="Zhang Y."/>
            <person name="Yu S."/>
            <person name="Liu X."/>
            <person name="Zhang Y."/>
            <person name="Hong G."/>
            <person name="Han B."/>
            <person name="Choisne N."/>
            <person name="Demange N."/>
            <person name="Orjeda G."/>
            <person name="Samain S."/>
            <person name="Cattolico L."/>
            <person name="Pelletier E."/>
            <person name="Couloux A."/>
            <person name="Segurens B."/>
            <person name="Wincker P."/>
            <person name="D'Hont A."/>
            <person name="Scarpelli C."/>
            <person name="Weissenbach J."/>
            <person name="Salanoubat M."/>
            <person name="Quetier F."/>
            <person name="Yu Y."/>
            <person name="Kim H.R."/>
            <person name="Rambo T."/>
            <person name="Currie J."/>
            <person name="Collura K."/>
            <person name="Luo M."/>
            <person name="Yang T."/>
            <person name="Ammiraju J.S.S."/>
            <person name="Engler F."/>
            <person name="Soderlund C."/>
            <person name="Wing R.A."/>
            <person name="Palmer L.E."/>
            <person name="de la Bastide M."/>
            <person name="Spiegel L."/>
            <person name="Nascimento L."/>
            <person name="Zutavern T."/>
            <person name="O'Shaughnessy A."/>
            <person name="Dike S."/>
            <person name="Dedhia N."/>
            <person name="Preston R."/>
            <person name="Balija V."/>
            <person name="McCombie W.R."/>
            <person name="Chow T."/>
            <person name="Chen H."/>
            <person name="Chung M."/>
            <person name="Chen C."/>
            <person name="Shaw J."/>
            <person name="Wu H."/>
            <person name="Hsiao K."/>
            <person name="Chao Y."/>
            <person name="Chu M."/>
            <person name="Cheng C."/>
            <person name="Hour A."/>
            <person name="Lee P."/>
            <person name="Lin S."/>
            <person name="Lin Y."/>
            <person name="Liou J."/>
            <person name="Liu S."/>
            <person name="Hsing Y."/>
            <person name="Raghuvanshi S."/>
            <person name="Mohanty A."/>
            <person name="Bharti A.K."/>
            <person name="Gaur A."/>
            <person name="Gupta V."/>
            <person name="Kumar D."/>
            <person name="Ravi V."/>
            <person name="Vij S."/>
            <person name="Kapur A."/>
            <person name="Khurana P."/>
            <person name="Khurana P."/>
            <person name="Khurana J.P."/>
            <person name="Tyagi A.K."/>
            <person name="Gaikwad K."/>
            <person name="Singh A."/>
            <person name="Dalal V."/>
            <person name="Srivastava S."/>
            <person name="Dixit A."/>
            <person name="Pal A.K."/>
            <person name="Ghazi I.A."/>
            <person name="Yadav M."/>
            <person name="Pandit A."/>
            <person name="Bhargava A."/>
            <person name="Sureshbabu K."/>
            <person name="Batra K."/>
            <person name="Sharma T.R."/>
            <person name="Mohapatra T."/>
            <person name="Singh N.K."/>
            <person name="Messing J."/>
            <person name="Nelson A.B."/>
            <person name="Fuks G."/>
            <person name="Kavchok S."/>
            <person name="Keizer G."/>
            <person name="Linton E."/>
            <person name="Llaca V."/>
            <person name="Song R."/>
            <person name="Tanyolac B."/>
            <person name="Young S."/>
            <person name="Ho-Il K."/>
            <person name="Hahn J.H."/>
            <person name="Sangsakoo G."/>
            <person name="Vanavichit A."/>
            <person name="de Mattos Luiz.A.T."/>
            <person name="Zimmer P.D."/>
            <person name="Malone G."/>
            <person name="Dellagostin O."/>
            <person name="de Oliveira A.C."/>
            <person name="Bevan M."/>
            <person name="Bancroft I."/>
            <person name="Minx P."/>
            <person name="Cordum H."/>
            <person name="Wilson R."/>
            <person name="Cheng Z."/>
            <person name="Jin W."/>
            <person name="Jiang J."/>
            <person name="Leong S.A."/>
            <person name="Iwama H."/>
            <person name="Gojobori T."/>
            <person name="Itoh T."/>
            <person name="Niimura Y."/>
            <person name="Fujii Y."/>
            <person name="Habara T."/>
            <person name="Sakai H."/>
            <person name="Sato Y."/>
            <person name="Wilson G."/>
            <person name="Kumar K."/>
            <person name="McCouch S."/>
            <person name="Juretic N."/>
            <person name="Hoen D."/>
            <person name="Wright S."/>
            <person name="Bruskiewich R."/>
            <person name="Bureau T."/>
            <person name="Miyao A."/>
            <person name="Hirochika H."/>
            <person name="Nishikawa T."/>
            <person name="Kadowaki K."/>
            <person name="Sugiura M."/>
            <person name="Burr B."/>
            <person name="Sasaki T."/>
        </authorList>
    </citation>
    <scope>NUCLEOTIDE SEQUENCE [LARGE SCALE GENOMIC DNA]</scope>
    <source>
        <strain evidence="4">cv. Nipponbare</strain>
    </source>
</reference>
<feature type="domain" description="DUF834" evidence="2">
    <location>
        <begin position="12"/>
        <end position="46"/>
    </location>
</feature>
<organism evidence="3 4">
    <name type="scientific">Oryza sativa subsp. japonica</name>
    <name type="common">Rice</name>
    <dbReference type="NCBI Taxonomy" id="39947"/>
    <lineage>
        <taxon>Eukaryota</taxon>
        <taxon>Viridiplantae</taxon>
        <taxon>Streptophyta</taxon>
        <taxon>Embryophyta</taxon>
        <taxon>Tracheophyta</taxon>
        <taxon>Spermatophyta</taxon>
        <taxon>Magnoliopsida</taxon>
        <taxon>Liliopsida</taxon>
        <taxon>Poales</taxon>
        <taxon>Poaceae</taxon>
        <taxon>BOP clade</taxon>
        <taxon>Oryzoideae</taxon>
        <taxon>Oryzeae</taxon>
        <taxon>Oryzinae</taxon>
        <taxon>Oryza</taxon>
        <taxon>Oryza sativa</taxon>
    </lineage>
</organism>
<dbReference type="Pfam" id="PF05754">
    <property type="entry name" value="DUF834"/>
    <property type="match status" value="1"/>
</dbReference>
<reference evidence="4" key="2">
    <citation type="journal article" date="2008" name="Nucleic Acids Res.">
        <title>The rice annotation project database (RAP-DB): 2008 update.</title>
        <authorList>
            <consortium name="The rice annotation project (RAP)"/>
        </authorList>
    </citation>
    <scope>GENOME REANNOTATION</scope>
    <source>
        <strain evidence="4">cv. Nipponbare</strain>
    </source>
</reference>
<dbReference type="AlphaFoldDB" id="Q6Z852"/>
<name>Q6Z852_ORYSJ</name>
<feature type="region of interest" description="Disordered" evidence="1">
    <location>
        <begin position="1"/>
        <end position="60"/>
    </location>
</feature>
<gene>
    <name evidence="3" type="primary">P0572D06.25</name>
</gene>